<protein>
    <submittedName>
        <fullName evidence="2">Uncharacterized protein</fullName>
    </submittedName>
</protein>
<dbReference type="AlphaFoldDB" id="A0A0P9NLD7"/>
<feature type="compositionally biased region" description="Low complexity" evidence="1">
    <location>
        <begin position="236"/>
        <end position="246"/>
    </location>
</feature>
<comment type="caution">
    <text evidence="2">The sequence shown here is derived from an EMBL/GenBank/DDBJ whole genome shotgun (WGS) entry which is preliminary data.</text>
</comment>
<evidence type="ECO:0000256" key="1">
    <source>
        <dbReference type="SAM" id="MobiDB-lite"/>
    </source>
</evidence>
<feature type="region of interest" description="Disordered" evidence="1">
    <location>
        <begin position="236"/>
        <end position="258"/>
    </location>
</feature>
<dbReference type="Proteomes" id="UP000050411">
    <property type="component" value="Unassembled WGS sequence"/>
</dbReference>
<feature type="region of interest" description="Disordered" evidence="1">
    <location>
        <begin position="77"/>
        <end position="117"/>
    </location>
</feature>
<accession>A0A0P9NLD7</accession>
<reference evidence="2 3" key="1">
    <citation type="submission" date="2015-09" db="EMBL/GenBank/DDBJ databases">
        <title>Genome announcement of multiple Pseudomonas syringae strains.</title>
        <authorList>
            <person name="Thakur S."/>
            <person name="Wang P.W."/>
            <person name="Gong Y."/>
            <person name="Weir B.S."/>
            <person name="Guttman D.S."/>
        </authorList>
    </citation>
    <scope>NUCLEOTIDE SEQUENCE [LARGE SCALE GENOMIC DNA]</scope>
    <source>
        <strain evidence="2 3">ICMP19117</strain>
    </source>
</reference>
<dbReference type="EMBL" id="LJQB01000045">
    <property type="protein sequence ID" value="KPW85359.1"/>
    <property type="molecule type" value="Genomic_DNA"/>
</dbReference>
<gene>
    <name evidence="2" type="ORF">ALO92_05380</name>
</gene>
<feature type="compositionally biased region" description="Basic and acidic residues" evidence="1">
    <location>
        <begin position="79"/>
        <end position="88"/>
    </location>
</feature>
<evidence type="ECO:0000313" key="2">
    <source>
        <dbReference type="EMBL" id="KPW85359.1"/>
    </source>
</evidence>
<proteinExistence type="predicted"/>
<name>A0A0P9NLD7_9PSED</name>
<evidence type="ECO:0000313" key="3">
    <source>
        <dbReference type="Proteomes" id="UP000050411"/>
    </source>
</evidence>
<organism evidence="2 3">
    <name type="scientific">Pseudomonas congelans</name>
    <dbReference type="NCBI Taxonomy" id="200452"/>
    <lineage>
        <taxon>Bacteria</taxon>
        <taxon>Pseudomonadati</taxon>
        <taxon>Pseudomonadota</taxon>
        <taxon>Gammaproteobacteria</taxon>
        <taxon>Pseudomonadales</taxon>
        <taxon>Pseudomonadaceae</taxon>
        <taxon>Pseudomonas</taxon>
    </lineage>
</organism>
<sequence>MQALNGGGTAQRCVGADDIDCALQQLTDRDRRVEYIVVANRRDAEVGFQPVQVAQQAQVGVCNALPVGNTQVQRAAEQAADHRVEERGAGTVHSDSGTADGQRRQRRGTGGHGGGADRHIGWGGRLFEQCANAGCNAARHRMSRDHLNSQRLRRVGDKYARPRDVHGECSAASHQGAPIGIRGETVARGALIGEIGRRGCRAAALASTARRFQSGNVRNPLQRAFFQIQPAAVDNGQRAQQRQAHGQRGHQADRAALPGGHRRITIQWRHQHSFDHAVVHSFVPGECSQRLERALARCQI</sequence>